<dbReference type="Proteomes" id="UP000468388">
    <property type="component" value="Unassembled WGS sequence"/>
</dbReference>
<dbReference type="InterPro" id="IPR000595">
    <property type="entry name" value="cNMP-bd_dom"/>
</dbReference>
<evidence type="ECO:0000313" key="3">
    <source>
        <dbReference type="Proteomes" id="UP000468388"/>
    </source>
</evidence>
<dbReference type="InterPro" id="IPR018490">
    <property type="entry name" value="cNMP-bd_dom_sf"/>
</dbReference>
<dbReference type="Gene3D" id="2.60.120.10">
    <property type="entry name" value="Jelly Rolls"/>
    <property type="match status" value="1"/>
</dbReference>
<dbReference type="SUPFAM" id="SSF51206">
    <property type="entry name" value="cAMP-binding domain-like"/>
    <property type="match status" value="1"/>
</dbReference>
<sequence length="196" mass="22981">MEANDLNVLRTAIQRFVPLTDQEWELLTPHLRYRSLARGEKWISEGRKEQDMGIVLEGNMRHYYTRDGEEKTTYFYFERHLVSSYISAITGTPSLLTIEALTDSRLLAFSYAHLQTLYDHSPKWERFGRLVAEYLAIGLEDRMAGLLTMSPEERYLQLLEGNKQKIIERVPQHYIANYLGITPVSLSRIRKRLLEK</sequence>
<dbReference type="CDD" id="cd00038">
    <property type="entry name" value="CAP_ED"/>
    <property type="match status" value="1"/>
</dbReference>
<dbReference type="AlphaFoldDB" id="A0A6N8JEY8"/>
<protein>
    <submittedName>
        <fullName evidence="2">Cyclic nucleotide-binding domain-containing protein</fullName>
    </submittedName>
</protein>
<feature type="domain" description="Cyclic nucleotide-binding" evidence="1">
    <location>
        <begin position="15"/>
        <end position="117"/>
    </location>
</feature>
<evidence type="ECO:0000313" key="2">
    <source>
        <dbReference type="EMBL" id="MVT42879.1"/>
    </source>
</evidence>
<dbReference type="PROSITE" id="PS50042">
    <property type="entry name" value="CNMP_BINDING_3"/>
    <property type="match status" value="1"/>
</dbReference>
<comment type="caution">
    <text evidence="2">The sequence shown here is derived from an EMBL/GenBank/DDBJ whole genome shotgun (WGS) entry which is preliminary data.</text>
</comment>
<accession>A0A6N8JEY8</accession>
<organism evidence="2 3">
    <name type="scientific">Chitinophaga oryziterrae</name>
    <dbReference type="NCBI Taxonomy" id="1031224"/>
    <lineage>
        <taxon>Bacteria</taxon>
        <taxon>Pseudomonadati</taxon>
        <taxon>Bacteroidota</taxon>
        <taxon>Chitinophagia</taxon>
        <taxon>Chitinophagales</taxon>
        <taxon>Chitinophagaceae</taxon>
        <taxon>Chitinophaga</taxon>
    </lineage>
</organism>
<proteinExistence type="predicted"/>
<dbReference type="EMBL" id="WRXO01000006">
    <property type="protein sequence ID" value="MVT42879.1"/>
    <property type="molecule type" value="Genomic_DNA"/>
</dbReference>
<reference evidence="2 3" key="1">
    <citation type="submission" date="2019-12" db="EMBL/GenBank/DDBJ databases">
        <title>The draft genomic sequence of strain Chitinophaga oryziterrae JCM 16595.</title>
        <authorList>
            <person name="Zhang X."/>
        </authorList>
    </citation>
    <scope>NUCLEOTIDE SEQUENCE [LARGE SCALE GENOMIC DNA]</scope>
    <source>
        <strain evidence="2 3">JCM 16595</strain>
    </source>
</reference>
<dbReference type="OrthoDB" id="663011at2"/>
<dbReference type="Pfam" id="PF00027">
    <property type="entry name" value="cNMP_binding"/>
    <property type="match status" value="1"/>
</dbReference>
<name>A0A6N8JEY8_9BACT</name>
<dbReference type="RefSeq" id="WP_157301495.1">
    <property type="nucleotide sequence ID" value="NZ_BAAAZB010000004.1"/>
</dbReference>
<gene>
    <name evidence="2" type="ORF">GO495_19950</name>
</gene>
<dbReference type="InterPro" id="IPR014710">
    <property type="entry name" value="RmlC-like_jellyroll"/>
</dbReference>
<evidence type="ECO:0000259" key="1">
    <source>
        <dbReference type="PROSITE" id="PS50042"/>
    </source>
</evidence>
<keyword evidence="3" id="KW-1185">Reference proteome</keyword>